<evidence type="ECO:0000313" key="4">
    <source>
        <dbReference type="Proteomes" id="UP000054498"/>
    </source>
</evidence>
<organism evidence="3 4">
    <name type="scientific">Monoraphidium neglectum</name>
    <dbReference type="NCBI Taxonomy" id="145388"/>
    <lineage>
        <taxon>Eukaryota</taxon>
        <taxon>Viridiplantae</taxon>
        <taxon>Chlorophyta</taxon>
        <taxon>core chlorophytes</taxon>
        <taxon>Chlorophyceae</taxon>
        <taxon>CS clade</taxon>
        <taxon>Sphaeropleales</taxon>
        <taxon>Selenastraceae</taxon>
        <taxon>Monoraphidium</taxon>
    </lineage>
</organism>
<name>A0A0D2LH71_9CHLO</name>
<dbReference type="AlphaFoldDB" id="A0A0D2LH71"/>
<dbReference type="GO" id="GO:0015031">
    <property type="term" value="P:protein transport"/>
    <property type="evidence" value="ECO:0007669"/>
    <property type="project" value="UniProtKB-KW"/>
</dbReference>
<dbReference type="PROSITE" id="PS50192">
    <property type="entry name" value="T_SNARE"/>
    <property type="match status" value="1"/>
</dbReference>
<dbReference type="OrthoDB" id="244190at2759"/>
<dbReference type="GeneID" id="25734365"/>
<evidence type="ECO:0000259" key="2">
    <source>
        <dbReference type="PROSITE" id="PS50192"/>
    </source>
</evidence>
<accession>A0A0D2LH71</accession>
<dbReference type="InterPro" id="IPR000727">
    <property type="entry name" value="T_SNARE_dom"/>
</dbReference>
<dbReference type="EMBL" id="KK106755">
    <property type="protein sequence ID" value="KIY91374.1"/>
    <property type="molecule type" value="Genomic_DNA"/>
</dbReference>
<proteinExistence type="predicted"/>
<dbReference type="RefSeq" id="XP_013890394.1">
    <property type="nucleotide sequence ID" value="XM_014034940.1"/>
</dbReference>
<dbReference type="KEGG" id="mng:MNEG_16590"/>
<evidence type="ECO:0000313" key="3">
    <source>
        <dbReference type="EMBL" id="KIY91374.1"/>
    </source>
</evidence>
<evidence type="ECO:0000256" key="1">
    <source>
        <dbReference type="ARBA" id="ARBA00022927"/>
    </source>
</evidence>
<reference evidence="3 4" key="1">
    <citation type="journal article" date="2013" name="BMC Genomics">
        <title>Reconstruction of the lipid metabolism for the microalga Monoraphidium neglectum from its genome sequence reveals characteristics suitable for biofuel production.</title>
        <authorList>
            <person name="Bogen C."/>
            <person name="Al-Dilaimi A."/>
            <person name="Albersmeier A."/>
            <person name="Wichmann J."/>
            <person name="Grundmann M."/>
            <person name="Rupp O."/>
            <person name="Lauersen K.J."/>
            <person name="Blifernez-Klassen O."/>
            <person name="Kalinowski J."/>
            <person name="Goesmann A."/>
            <person name="Mussgnug J.H."/>
            <person name="Kruse O."/>
        </authorList>
    </citation>
    <scope>NUCLEOTIDE SEQUENCE [LARGE SCALE GENOMIC DNA]</scope>
    <source>
        <strain evidence="3 4">SAG 48.87</strain>
    </source>
</reference>
<protein>
    <recommendedName>
        <fullName evidence="2">t-SNARE coiled-coil homology domain-containing protein</fullName>
    </recommendedName>
</protein>
<keyword evidence="4" id="KW-1185">Reference proteome</keyword>
<dbReference type="Proteomes" id="UP000054498">
    <property type="component" value="Unassembled WGS sequence"/>
</dbReference>
<feature type="domain" description="T-SNARE coiled-coil homology" evidence="2">
    <location>
        <begin position="1"/>
        <end position="36"/>
    </location>
</feature>
<gene>
    <name evidence="3" type="ORF">MNEG_16590</name>
</gene>
<keyword evidence="1" id="KW-0653">Protein transport</keyword>
<dbReference type="SUPFAM" id="SSF58038">
    <property type="entry name" value="SNARE fusion complex"/>
    <property type="match status" value="1"/>
</dbReference>
<feature type="non-terminal residue" evidence="3">
    <location>
        <position position="52"/>
    </location>
</feature>
<dbReference type="Gene3D" id="1.20.5.110">
    <property type="match status" value="1"/>
</dbReference>
<sequence length="52" mass="5967">MNEELEQQHLLIGDLTDHTDTSQLRLRGLRKRIKEVTDAARNDGQLKLIAVL</sequence>
<keyword evidence="1" id="KW-0813">Transport</keyword>